<feature type="compositionally biased region" description="Low complexity" evidence="1">
    <location>
        <begin position="111"/>
        <end position="126"/>
    </location>
</feature>
<name>A0A385UJB1_9CAUD</name>
<evidence type="ECO:0000256" key="1">
    <source>
        <dbReference type="SAM" id="MobiDB-lite"/>
    </source>
</evidence>
<dbReference type="KEGG" id="vg:55003708"/>
<dbReference type="GeneID" id="55003708"/>
<keyword evidence="3" id="KW-1185">Reference proteome</keyword>
<organism evidence="2 3">
    <name type="scientific">Microbacterium phage OneinaGillian</name>
    <dbReference type="NCBI Taxonomy" id="2301604"/>
    <lineage>
        <taxon>Viruses</taxon>
        <taxon>Duplodnaviria</taxon>
        <taxon>Heunggongvirae</taxon>
        <taxon>Uroviricota</taxon>
        <taxon>Caudoviricetes</taxon>
        <taxon>Gillianvirus</taxon>
        <taxon>Gillianvirus oneinagillian</taxon>
    </lineage>
</organism>
<proteinExistence type="predicted"/>
<dbReference type="Proteomes" id="UP000279330">
    <property type="component" value="Segment"/>
</dbReference>
<dbReference type="RefSeq" id="YP_009812639.1">
    <property type="nucleotide sequence ID" value="NC_048068.1"/>
</dbReference>
<evidence type="ECO:0000313" key="3">
    <source>
        <dbReference type="Proteomes" id="UP000279330"/>
    </source>
</evidence>
<protein>
    <submittedName>
        <fullName evidence="2">Tail assembly chaperone</fullName>
    </submittedName>
</protein>
<dbReference type="EMBL" id="MH727556">
    <property type="protein sequence ID" value="AYB70144.1"/>
    <property type="molecule type" value="Genomic_DNA"/>
</dbReference>
<reference evidence="2 3" key="1">
    <citation type="submission" date="2018-08" db="EMBL/GenBank/DDBJ databases">
        <authorList>
            <person name="Miller G.E."/>
            <person name="Abrahams R."/>
            <person name="Bazan D.C."/>
            <person name="Beglau B.C."/>
            <person name="Blaylock E.C."/>
            <person name="Choi J.D."/>
            <person name="Grewal S.K."/>
            <person name="Hernandez E.V."/>
            <person name="Kim D.J."/>
            <person name="Kim K."/>
            <person name="Lee Y."/>
            <person name="Linde M.K."/>
            <person name="Lopez M.B."/>
            <person name="Pangalila E."/>
            <person name="Parker M.A."/>
            <person name="Specht R.C."/>
            <person name="Teng M.C."/>
            <person name="Toledo B."/>
            <person name="Tran S."/>
            <person name="Yu H."/>
            <person name="Kalaj N."/>
            <person name="Muthiah A.S."/>
            <person name="Dean N.S."/>
            <person name="Diaz A."/>
            <person name="Garlena R.A."/>
            <person name="Russell D.A."/>
            <person name="Pope W.H."/>
            <person name="Jacobs-Sera D."/>
            <person name="Hatfull G.F."/>
        </authorList>
    </citation>
    <scope>NUCLEOTIDE SEQUENCE [LARGE SCALE GENOMIC DNA]</scope>
</reference>
<evidence type="ECO:0000313" key="2">
    <source>
        <dbReference type="EMBL" id="AYB70144.1"/>
    </source>
</evidence>
<gene>
    <name evidence="2" type="primary">34</name>
    <name evidence="2" type="ORF">SEA_ONEIAGILLIAN_34</name>
</gene>
<accession>A0A385UJB1</accession>
<feature type="region of interest" description="Disordered" evidence="1">
    <location>
        <begin position="107"/>
        <end position="133"/>
    </location>
</feature>
<sequence>MREFQLAAERDQQEKELGEETVLEFALGEETFRAKLATPGQSSLVIGAFGQNETQAIQAVYKFLRRILLDDGYRRLTRMVEEDKVSFGVLFGGDDNNDGGIVDWIIEESASRPTRPSTESSSSPTTGGRKSTGALAGSGIDPFGLNLRQFVNYVYTWALNRVNAEDAQRWIEDMNDPYWGEKRAIDNVPQRVIDDELAAFGKAFGS</sequence>